<evidence type="ECO:0000256" key="1">
    <source>
        <dbReference type="SAM" id="MobiDB-lite"/>
    </source>
</evidence>
<dbReference type="AlphaFoldDB" id="A0A6J4S4I7"/>
<feature type="non-terminal residue" evidence="2">
    <location>
        <position position="1"/>
    </location>
</feature>
<feature type="region of interest" description="Disordered" evidence="1">
    <location>
        <begin position="1"/>
        <end position="124"/>
    </location>
</feature>
<proteinExistence type="predicted"/>
<feature type="non-terminal residue" evidence="2">
    <location>
        <position position="124"/>
    </location>
</feature>
<organism evidence="2">
    <name type="scientific">uncultured Rubrobacteraceae bacterium</name>
    <dbReference type="NCBI Taxonomy" id="349277"/>
    <lineage>
        <taxon>Bacteria</taxon>
        <taxon>Bacillati</taxon>
        <taxon>Actinomycetota</taxon>
        <taxon>Rubrobacteria</taxon>
        <taxon>Rubrobacterales</taxon>
        <taxon>Rubrobacteraceae</taxon>
        <taxon>environmental samples</taxon>
    </lineage>
</organism>
<evidence type="ECO:0000313" key="2">
    <source>
        <dbReference type="EMBL" id="CAA9489131.1"/>
    </source>
</evidence>
<feature type="compositionally biased region" description="Basic residues" evidence="1">
    <location>
        <begin position="114"/>
        <end position="124"/>
    </location>
</feature>
<name>A0A6J4S4I7_9ACTN</name>
<gene>
    <name evidence="2" type="ORF">AVDCRST_MAG05-1769</name>
</gene>
<accession>A0A6J4S4I7</accession>
<sequence length="124" mass="13936">ARPDHHLQPQRADRRRVPLPLRGDSPGLRPASRPRLQDLAGERRDQHLRRGLPVAGPALDGELRALGHLRGDARKPPPRRACRQELPRRRGGHGDHLEPGRNERVRPQATLRPRAGRGRAPRGV</sequence>
<feature type="compositionally biased region" description="Basic and acidic residues" evidence="1">
    <location>
        <begin position="1"/>
        <end position="16"/>
    </location>
</feature>
<feature type="compositionally biased region" description="Basic and acidic residues" evidence="1">
    <location>
        <begin position="61"/>
        <end position="75"/>
    </location>
</feature>
<protein>
    <submittedName>
        <fullName evidence="2">Uncharacterized protein</fullName>
    </submittedName>
</protein>
<feature type="compositionally biased region" description="Basic and acidic residues" evidence="1">
    <location>
        <begin position="82"/>
        <end position="106"/>
    </location>
</feature>
<reference evidence="2" key="1">
    <citation type="submission" date="2020-02" db="EMBL/GenBank/DDBJ databases">
        <authorList>
            <person name="Meier V. D."/>
        </authorList>
    </citation>
    <scope>NUCLEOTIDE SEQUENCE</scope>
    <source>
        <strain evidence="2">AVDCRST_MAG05</strain>
    </source>
</reference>
<dbReference type="EMBL" id="CADCVM010000192">
    <property type="protein sequence ID" value="CAA9489131.1"/>
    <property type="molecule type" value="Genomic_DNA"/>
</dbReference>